<sequence>MYAIMRQITFKPDVMEEAARRTEEFFLPFLSNEPGFIEFYSVQVGEQAALSISIFATKEQAEEGNRRALEWAREQLFPLAEAPAQIVGMGEVLLHQKNA</sequence>
<name>A0A8J3IP29_9CHLR</name>
<evidence type="ECO:0000313" key="1">
    <source>
        <dbReference type="EMBL" id="GHO98126.1"/>
    </source>
</evidence>
<evidence type="ECO:0000313" key="2">
    <source>
        <dbReference type="Proteomes" id="UP000597444"/>
    </source>
</evidence>
<accession>A0A8J3IP29</accession>
<dbReference type="AlphaFoldDB" id="A0A8J3IP29"/>
<dbReference type="Proteomes" id="UP000597444">
    <property type="component" value="Unassembled WGS sequence"/>
</dbReference>
<dbReference type="SUPFAM" id="SSF54909">
    <property type="entry name" value="Dimeric alpha+beta barrel"/>
    <property type="match status" value="1"/>
</dbReference>
<evidence type="ECO:0008006" key="3">
    <source>
        <dbReference type="Google" id="ProtNLM"/>
    </source>
</evidence>
<organism evidence="1 2">
    <name type="scientific">Reticulibacter mediterranei</name>
    <dbReference type="NCBI Taxonomy" id="2778369"/>
    <lineage>
        <taxon>Bacteria</taxon>
        <taxon>Bacillati</taxon>
        <taxon>Chloroflexota</taxon>
        <taxon>Ktedonobacteria</taxon>
        <taxon>Ktedonobacterales</taxon>
        <taxon>Reticulibacteraceae</taxon>
        <taxon>Reticulibacter</taxon>
    </lineage>
</organism>
<dbReference type="RefSeq" id="WP_220208890.1">
    <property type="nucleotide sequence ID" value="NZ_BNJK01000002.1"/>
</dbReference>
<keyword evidence="2" id="KW-1185">Reference proteome</keyword>
<dbReference type="EMBL" id="BNJK01000002">
    <property type="protein sequence ID" value="GHO98126.1"/>
    <property type="molecule type" value="Genomic_DNA"/>
</dbReference>
<protein>
    <recommendedName>
        <fullName evidence="3">ABM domain-containing protein</fullName>
    </recommendedName>
</protein>
<gene>
    <name evidence="1" type="ORF">KSF_081740</name>
</gene>
<proteinExistence type="predicted"/>
<reference evidence="1" key="1">
    <citation type="submission" date="2020-10" db="EMBL/GenBank/DDBJ databases">
        <title>Taxonomic study of unclassified bacteria belonging to the class Ktedonobacteria.</title>
        <authorList>
            <person name="Yabe S."/>
            <person name="Wang C.M."/>
            <person name="Zheng Y."/>
            <person name="Sakai Y."/>
            <person name="Cavaletti L."/>
            <person name="Monciardini P."/>
            <person name="Donadio S."/>
        </authorList>
    </citation>
    <scope>NUCLEOTIDE SEQUENCE</scope>
    <source>
        <strain evidence="1">ID150040</strain>
    </source>
</reference>
<dbReference type="InterPro" id="IPR011008">
    <property type="entry name" value="Dimeric_a/b-barrel"/>
</dbReference>
<comment type="caution">
    <text evidence="1">The sequence shown here is derived from an EMBL/GenBank/DDBJ whole genome shotgun (WGS) entry which is preliminary data.</text>
</comment>